<organism evidence="2">
    <name type="scientific">Amblyomma cajennense</name>
    <name type="common">Cayenne tick</name>
    <name type="synonym">Acarus cajennensis</name>
    <dbReference type="NCBI Taxonomy" id="34607"/>
    <lineage>
        <taxon>Eukaryota</taxon>
        <taxon>Metazoa</taxon>
        <taxon>Ecdysozoa</taxon>
        <taxon>Arthropoda</taxon>
        <taxon>Chelicerata</taxon>
        <taxon>Arachnida</taxon>
        <taxon>Acari</taxon>
        <taxon>Parasitiformes</taxon>
        <taxon>Ixodida</taxon>
        <taxon>Ixodoidea</taxon>
        <taxon>Ixodidae</taxon>
        <taxon>Amblyomminae</taxon>
        <taxon>Amblyomma</taxon>
    </lineage>
</organism>
<protein>
    <submittedName>
        <fullName evidence="2">Putative secreted protein</fullName>
    </submittedName>
</protein>
<evidence type="ECO:0000256" key="1">
    <source>
        <dbReference type="SAM" id="Phobius"/>
    </source>
</evidence>
<reference evidence="2" key="1">
    <citation type="submission" date="2014-03" db="EMBL/GenBank/DDBJ databases">
        <title>The sialotranscriptome of Amblyomma triste, Amblyomma parvum and Amblyomma cajennense ticks, uncovered by 454-based RNA-seq.</title>
        <authorList>
            <person name="Garcia G.R."/>
            <person name="Gardinassi L.G."/>
            <person name="Ribeiro J.M."/>
            <person name="Anatriello E."/>
            <person name="Ferreira B.R."/>
            <person name="Moreira H.N."/>
            <person name="Mafra C."/>
            <person name="Olegario M.M."/>
            <person name="Szabo P.J."/>
            <person name="Miranda-Santos I.K."/>
            <person name="Maruyama S.R."/>
        </authorList>
    </citation>
    <scope>NUCLEOTIDE SEQUENCE</scope>
    <source>
        <strain evidence="2">Uberlandia</strain>
        <tissue evidence="2">Salivary glands</tissue>
    </source>
</reference>
<dbReference type="AlphaFoldDB" id="A0A023FDB9"/>
<sequence length="96" mass="10761">MQSVAPWLCDMPSSAAYGSGLTSRLLWCFCLVFVSISHSFLRSTQYWQRYVVLAEVRTTGIPTVSSDHHNTSLDKLYNRGTCPQLQTFGHCLCVNA</sequence>
<dbReference type="EMBL" id="GBBK01005609">
    <property type="protein sequence ID" value="JAC18873.1"/>
    <property type="molecule type" value="mRNA"/>
</dbReference>
<feature type="transmembrane region" description="Helical" evidence="1">
    <location>
        <begin position="21"/>
        <end position="41"/>
    </location>
</feature>
<accession>A0A023FDB9</accession>
<proteinExistence type="evidence at transcript level"/>
<keyword evidence="1" id="KW-0472">Membrane</keyword>
<keyword evidence="1" id="KW-1133">Transmembrane helix</keyword>
<evidence type="ECO:0000313" key="2">
    <source>
        <dbReference type="EMBL" id="JAC18873.1"/>
    </source>
</evidence>
<name>A0A023FDB9_AMBCJ</name>
<keyword evidence="1" id="KW-0812">Transmembrane</keyword>